<evidence type="ECO:0000256" key="1">
    <source>
        <dbReference type="SAM" id="Coils"/>
    </source>
</evidence>
<dbReference type="EMBL" id="JBHLTG010000006">
    <property type="protein sequence ID" value="MFC0680723.1"/>
    <property type="molecule type" value="Genomic_DNA"/>
</dbReference>
<keyword evidence="1" id="KW-0175">Coiled coil</keyword>
<evidence type="ECO:0000313" key="2">
    <source>
        <dbReference type="EMBL" id="MFC0680723.1"/>
    </source>
</evidence>
<dbReference type="Proteomes" id="UP001589896">
    <property type="component" value="Unassembled WGS sequence"/>
</dbReference>
<accession>A0ABV6RXV6</accession>
<gene>
    <name evidence="2" type="ORF">ACFFGH_23065</name>
</gene>
<dbReference type="RefSeq" id="WP_386672726.1">
    <property type="nucleotide sequence ID" value="NZ_JBHLTG010000006.1"/>
</dbReference>
<organism evidence="2 3">
    <name type="scientific">Lysobacter korlensis</name>
    <dbReference type="NCBI Taxonomy" id="553636"/>
    <lineage>
        <taxon>Bacteria</taxon>
        <taxon>Pseudomonadati</taxon>
        <taxon>Pseudomonadota</taxon>
        <taxon>Gammaproteobacteria</taxon>
        <taxon>Lysobacterales</taxon>
        <taxon>Lysobacteraceae</taxon>
        <taxon>Lysobacter</taxon>
    </lineage>
</organism>
<feature type="coiled-coil region" evidence="1">
    <location>
        <begin position="48"/>
        <end position="78"/>
    </location>
</feature>
<protein>
    <recommendedName>
        <fullName evidence="4">General secretion pathway protein GspM</fullName>
    </recommendedName>
</protein>
<evidence type="ECO:0008006" key="4">
    <source>
        <dbReference type="Google" id="ProtNLM"/>
    </source>
</evidence>
<reference evidence="2 3" key="1">
    <citation type="submission" date="2024-09" db="EMBL/GenBank/DDBJ databases">
        <authorList>
            <person name="Sun Q."/>
            <person name="Mori K."/>
        </authorList>
    </citation>
    <scope>NUCLEOTIDE SEQUENCE [LARGE SCALE GENOMIC DNA]</scope>
    <source>
        <strain evidence="2 3">KCTC 23076</strain>
    </source>
</reference>
<keyword evidence="3" id="KW-1185">Reference proteome</keyword>
<sequence length="202" mass="20327">MSINRLLAAAAGAGAIGILLLGWLLGVSPKLAEIAAADAETATAAAQNAALEASNAALRKQFESIEEHRRELEALVEAVPADAATDDFVDAVENTAIASDVVLQSISFGEGVSYGAGGAGVVPVADGAAAPAAPEELAGLVTVEVNLTVAGDPARAMEFVDDLQTGDRLLTVTQVITDGSAPGMTTLRGFLYVLLGEAAPES</sequence>
<proteinExistence type="predicted"/>
<evidence type="ECO:0000313" key="3">
    <source>
        <dbReference type="Proteomes" id="UP001589896"/>
    </source>
</evidence>
<name>A0ABV6RXV6_9GAMM</name>
<comment type="caution">
    <text evidence="2">The sequence shown here is derived from an EMBL/GenBank/DDBJ whole genome shotgun (WGS) entry which is preliminary data.</text>
</comment>